<protein>
    <submittedName>
        <fullName evidence="6">Aste57867_9335 protein</fullName>
    </submittedName>
</protein>
<feature type="binding site" evidence="1">
    <location>
        <begin position="176"/>
        <end position="183"/>
    </location>
    <ligand>
        <name>ATP</name>
        <dbReference type="ChEBI" id="CHEBI:30616"/>
    </ligand>
</feature>
<dbReference type="GO" id="GO:0007018">
    <property type="term" value="P:microtubule-based movement"/>
    <property type="evidence" value="ECO:0007669"/>
    <property type="project" value="InterPro"/>
</dbReference>
<evidence type="ECO:0000313" key="7">
    <source>
        <dbReference type="Proteomes" id="UP000332933"/>
    </source>
</evidence>
<keyword evidence="2" id="KW-0175">Coiled coil</keyword>
<feature type="region of interest" description="Disordered" evidence="3">
    <location>
        <begin position="1"/>
        <end position="85"/>
    </location>
</feature>
<comment type="similarity">
    <text evidence="1">Belongs to the TRAFAC class myosin-kinesin ATPase superfamily. Kinesin family.</text>
</comment>
<sequence>MAPPLTITSVGGRRGSVSSPDKAAAIIRRAARVPTTSSSSPSGSQTSRLKPTGTTTKHRRSDSTSSSASTLSASTTSTASSSSDVVSLAPSSVRTIVRIRPPAEPASSPLLLRCRPTLGKSIVQVTTCLRPVETKLYTADHVLDDASSQEDVFEAVGAAAVASLLDGVNGSIFTYGQTGSGKTYTMHGEPTVGAWHRGLLVRILEAIFLQLHGAMADCEISFVEILNEKTFDLLDGGAADAKTIREDTLQNQVFVQNVVQVPVESAATAVEWLQRGLKARKTAVTALCRTSSRGHAVFSIKVRQYGGRGMLQSVLHCVDLAGSEKQDPMVKCAAREAGAINKSLACLVGVLVALEEAARTANKRHIPYRDSKLTFLLRDALGAANSKSTLIATVSGESLYMQETLATLQFVERATHVAMRAKPNEDEIETMIHSLQSQVSQLKQRLAETKMINYVDRPLVSERPVMITEWTETDASSTTPTDEDKVDWTTPAVSLAMLVAGVCIGRFLRRR</sequence>
<dbReference type="InterPro" id="IPR027417">
    <property type="entry name" value="P-loop_NTPase"/>
</dbReference>
<dbReference type="GO" id="GO:0007052">
    <property type="term" value="P:mitotic spindle organization"/>
    <property type="evidence" value="ECO:0007669"/>
    <property type="project" value="TreeGrafter"/>
</dbReference>
<feature type="compositionally biased region" description="Low complexity" evidence="3">
    <location>
        <begin position="9"/>
        <end position="28"/>
    </location>
</feature>
<dbReference type="GO" id="GO:0003777">
    <property type="term" value="F:microtubule motor activity"/>
    <property type="evidence" value="ECO:0007669"/>
    <property type="project" value="InterPro"/>
</dbReference>
<dbReference type="InterPro" id="IPR036961">
    <property type="entry name" value="Kinesin_motor_dom_sf"/>
</dbReference>
<feature type="compositionally biased region" description="Low complexity" evidence="3">
    <location>
        <begin position="63"/>
        <end position="85"/>
    </location>
</feature>
<evidence type="ECO:0000256" key="3">
    <source>
        <dbReference type="SAM" id="MobiDB-lite"/>
    </source>
</evidence>
<dbReference type="PRINTS" id="PR00380">
    <property type="entry name" value="KINESINHEAVY"/>
</dbReference>
<evidence type="ECO:0000259" key="4">
    <source>
        <dbReference type="PROSITE" id="PS50067"/>
    </source>
</evidence>
<evidence type="ECO:0000313" key="6">
    <source>
        <dbReference type="EMBL" id="VFT86217.1"/>
    </source>
</evidence>
<dbReference type="Proteomes" id="UP000332933">
    <property type="component" value="Unassembled WGS sequence"/>
</dbReference>
<dbReference type="GO" id="GO:0005875">
    <property type="term" value="C:microtubule associated complex"/>
    <property type="evidence" value="ECO:0007669"/>
    <property type="project" value="TreeGrafter"/>
</dbReference>
<keyword evidence="1" id="KW-0547">Nucleotide-binding</keyword>
<dbReference type="GO" id="GO:0008017">
    <property type="term" value="F:microtubule binding"/>
    <property type="evidence" value="ECO:0007669"/>
    <property type="project" value="InterPro"/>
</dbReference>
<reference evidence="6 7" key="1">
    <citation type="submission" date="2019-03" db="EMBL/GenBank/DDBJ databases">
        <authorList>
            <person name="Gaulin E."/>
            <person name="Dumas B."/>
        </authorList>
    </citation>
    <scope>NUCLEOTIDE SEQUENCE [LARGE SCALE GENOMIC DNA]</scope>
    <source>
        <strain evidence="6">CBS 568.67</strain>
    </source>
</reference>
<dbReference type="OrthoDB" id="79363at2759"/>
<keyword evidence="1" id="KW-0067">ATP-binding</keyword>
<dbReference type="PANTHER" id="PTHR47969:SF29">
    <property type="entry name" value="KINESIN-LIKE PROTEIN"/>
    <property type="match status" value="1"/>
</dbReference>
<dbReference type="EMBL" id="CAADRA010005157">
    <property type="protein sequence ID" value="VFT86217.1"/>
    <property type="molecule type" value="Genomic_DNA"/>
</dbReference>
<dbReference type="InterPro" id="IPR001752">
    <property type="entry name" value="Kinesin_motor_dom"/>
</dbReference>
<dbReference type="InterPro" id="IPR027640">
    <property type="entry name" value="Kinesin-like_fam"/>
</dbReference>
<keyword evidence="7" id="KW-1185">Reference proteome</keyword>
<feature type="coiled-coil region" evidence="2">
    <location>
        <begin position="425"/>
        <end position="452"/>
    </location>
</feature>
<evidence type="ECO:0000256" key="2">
    <source>
        <dbReference type="SAM" id="Coils"/>
    </source>
</evidence>
<dbReference type="GO" id="GO:0051231">
    <property type="term" value="P:spindle elongation"/>
    <property type="evidence" value="ECO:0007669"/>
    <property type="project" value="TreeGrafter"/>
</dbReference>
<dbReference type="AlphaFoldDB" id="A0A485KMS1"/>
<organism evidence="6 7">
    <name type="scientific">Aphanomyces stellatus</name>
    <dbReference type="NCBI Taxonomy" id="120398"/>
    <lineage>
        <taxon>Eukaryota</taxon>
        <taxon>Sar</taxon>
        <taxon>Stramenopiles</taxon>
        <taxon>Oomycota</taxon>
        <taxon>Saprolegniomycetes</taxon>
        <taxon>Saprolegniales</taxon>
        <taxon>Verrucalvaceae</taxon>
        <taxon>Aphanomyces</taxon>
    </lineage>
</organism>
<evidence type="ECO:0000256" key="1">
    <source>
        <dbReference type="PROSITE-ProRule" id="PRU00283"/>
    </source>
</evidence>
<dbReference type="EMBL" id="VJMH01005136">
    <property type="protein sequence ID" value="KAF0700147.1"/>
    <property type="molecule type" value="Genomic_DNA"/>
</dbReference>
<reference evidence="5" key="2">
    <citation type="submission" date="2019-06" db="EMBL/GenBank/DDBJ databases">
        <title>Genomics analysis of Aphanomyces spp. identifies a new class of oomycete effector associated with host adaptation.</title>
        <authorList>
            <person name="Gaulin E."/>
        </authorList>
    </citation>
    <scope>NUCLEOTIDE SEQUENCE</scope>
    <source>
        <strain evidence="5">CBS 578.67</strain>
    </source>
</reference>
<gene>
    <name evidence="6" type="primary">Aste57867_9335</name>
    <name evidence="5" type="ORF">As57867_009299</name>
    <name evidence="6" type="ORF">ASTE57867_9335</name>
</gene>
<evidence type="ECO:0000313" key="5">
    <source>
        <dbReference type="EMBL" id="KAF0700147.1"/>
    </source>
</evidence>
<proteinExistence type="inferred from homology"/>
<feature type="compositionally biased region" description="Low complexity" evidence="3">
    <location>
        <begin position="35"/>
        <end position="47"/>
    </location>
</feature>
<dbReference type="PROSITE" id="PS50067">
    <property type="entry name" value="KINESIN_MOTOR_2"/>
    <property type="match status" value="1"/>
</dbReference>
<dbReference type="Pfam" id="PF00225">
    <property type="entry name" value="Kinesin"/>
    <property type="match status" value="1"/>
</dbReference>
<dbReference type="SMART" id="SM00129">
    <property type="entry name" value="KISc"/>
    <property type="match status" value="1"/>
</dbReference>
<name>A0A485KMS1_9STRA</name>
<accession>A0A485KMS1</accession>
<dbReference type="PANTHER" id="PTHR47969">
    <property type="entry name" value="CHROMOSOME-ASSOCIATED KINESIN KIF4A-RELATED"/>
    <property type="match status" value="1"/>
</dbReference>
<keyword evidence="1" id="KW-0505">Motor protein</keyword>
<feature type="domain" description="Kinesin motor" evidence="4">
    <location>
        <begin position="92"/>
        <end position="417"/>
    </location>
</feature>
<dbReference type="Gene3D" id="3.40.850.10">
    <property type="entry name" value="Kinesin motor domain"/>
    <property type="match status" value="1"/>
</dbReference>
<dbReference type="GO" id="GO:0005524">
    <property type="term" value="F:ATP binding"/>
    <property type="evidence" value="ECO:0007669"/>
    <property type="project" value="UniProtKB-UniRule"/>
</dbReference>
<dbReference type="SUPFAM" id="SSF52540">
    <property type="entry name" value="P-loop containing nucleoside triphosphate hydrolases"/>
    <property type="match status" value="1"/>
</dbReference>